<sequence length="145" mass="16627">MRLLLFNLLTDADDPILGFTSSWIRELARQVDAIDVLTMQTGNVVVPGNVRVYSVGKEKNYSEPRRALEFYRRLWKLLCSHKYEACFAHMMPLFAAMGAPLLRIKRIPIVLWYAHKSVTPTLRLATFLVDRVVSASVESFRIDTP</sequence>
<dbReference type="AlphaFoldDB" id="A0A2G6K8I1"/>
<proteinExistence type="predicted"/>
<accession>A0A2G6K8I1</accession>
<evidence type="ECO:0000313" key="2">
    <source>
        <dbReference type="Proteomes" id="UP000230821"/>
    </source>
</evidence>
<protein>
    <submittedName>
        <fullName evidence="1">Uncharacterized protein</fullName>
    </submittedName>
</protein>
<reference evidence="1 2" key="1">
    <citation type="submission" date="2017-10" db="EMBL/GenBank/DDBJ databases">
        <title>Novel microbial diversity and functional potential in the marine mammal oral microbiome.</title>
        <authorList>
            <person name="Dudek N.K."/>
            <person name="Sun C.L."/>
            <person name="Burstein D."/>
            <person name="Kantor R.S."/>
            <person name="Aliaga Goltsman D.S."/>
            <person name="Bik E.M."/>
            <person name="Thomas B.C."/>
            <person name="Banfield J.F."/>
            <person name="Relman D.A."/>
        </authorList>
    </citation>
    <scope>NUCLEOTIDE SEQUENCE [LARGE SCALE GENOMIC DNA]</scope>
    <source>
        <strain evidence="1">DOLJORAL78_47_16</strain>
    </source>
</reference>
<dbReference type="Gene3D" id="3.40.50.2000">
    <property type="entry name" value="Glycogen Phosphorylase B"/>
    <property type="match status" value="1"/>
</dbReference>
<dbReference type="SUPFAM" id="SSF53756">
    <property type="entry name" value="UDP-Glycosyltransferase/glycogen phosphorylase"/>
    <property type="match status" value="1"/>
</dbReference>
<dbReference type="Proteomes" id="UP000230821">
    <property type="component" value="Unassembled WGS sequence"/>
</dbReference>
<organism evidence="1 2">
    <name type="scientific">candidate division KSB3 bacterium</name>
    <dbReference type="NCBI Taxonomy" id="2044937"/>
    <lineage>
        <taxon>Bacteria</taxon>
        <taxon>candidate division KSB3</taxon>
    </lineage>
</organism>
<feature type="non-terminal residue" evidence="1">
    <location>
        <position position="145"/>
    </location>
</feature>
<dbReference type="EMBL" id="PDSK01000121">
    <property type="protein sequence ID" value="PIE32006.1"/>
    <property type="molecule type" value="Genomic_DNA"/>
</dbReference>
<name>A0A2G6K8I1_9BACT</name>
<evidence type="ECO:0000313" key="1">
    <source>
        <dbReference type="EMBL" id="PIE32006.1"/>
    </source>
</evidence>
<gene>
    <name evidence="1" type="ORF">CSA56_16765</name>
</gene>
<comment type="caution">
    <text evidence="1">The sequence shown here is derived from an EMBL/GenBank/DDBJ whole genome shotgun (WGS) entry which is preliminary data.</text>
</comment>